<name>A0A2D3VIP2_9PEZI</name>
<accession>A0A2D3VIP2</accession>
<reference evidence="2 3" key="1">
    <citation type="submission" date="2016-03" db="EMBL/GenBank/DDBJ databases">
        <authorList>
            <person name="Ploux O."/>
        </authorList>
    </citation>
    <scope>NUCLEOTIDE SEQUENCE [LARGE SCALE GENOMIC DNA]</scope>
    <source>
        <strain evidence="2 3">URUG2</strain>
    </source>
</reference>
<feature type="compositionally biased region" description="Acidic residues" evidence="1">
    <location>
        <begin position="588"/>
        <end position="600"/>
    </location>
</feature>
<feature type="region of interest" description="Disordered" evidence="1">
    <location>
        <begin position="624"/>
        <end position="645"/>
    </location>
</feature>
<feature type="compositionally biased region" description="Basic residues" evidence="1">
    <location>
        <begin position="208"/>
        <end position="217"/>
    </location>
</feature>
<organism evidence="2 3">
    <name type="scientific">Ramularia collo-cygni</name>
    <dbReference type="NCBI Taxonomy" id="112498"/>
    <lineage>
        <taxon>Eukaryota</taxon>
        <taxon>Fungi</taxon>
        <taxon>Dikarya</taxon>
        <taxon>Ascomycota</taxon>
        <taxon>Pezizomycotina</taxon>
        <taxon>Dothideomycetes</taxon>
        <taxon>Dothideomycetidae</taxon>
        <taxon>Mycosphaerellales</taxon>
        <taxon>Mycosphaerellaceae</taxon>
        <taxon>Ramularia</taxon>
    </lineage>
</organism>
<dbReference type="Proteomes" id="UP000225277">
    <property type="component" value="Unassembled WGS sequence"/>
</dbReference>
<feature type="region of interest" description="Disordered" evidence="1">
    <location>
        <begin position="192"/>
        <end position="289"/>
    </location>
</feature>
<protein>
    <submittedName>
        <fullName evidence="2">Uncharacterized protein</fullName>
    </submittedName>
</protein>
<dbReference type="RefSeq" id="XP_023629843.1">
    <property type="nucleotide sequence ID" value="XM_023774075.1"/>
</dbReference>
<feature type="compositionally biased region" description="Polar residues" evidence="1">
    <location>
        <begin position="1"/>
        <end position="10"/>
    </location>
</feature>
<feature type="compositionally biased region" description="Acidic residues" evidence="1">
    <location>
        <begin position="280"/>
        <end position="289"/>
    </location>
</feature>
<feature type="compositionally biased region" description="Polar residues" evidence="1">
    <location>
        <begin position="220"/>
        <end position="239"/>
    </location>
</feature>
<feature type="region of interest" description="Disordered" evidence="1">
    <location>
        <begin position="352"/>
        <end position="373"/>
    </location>
</feature>
<sequence length="680" mass="76033">MGRIATSSSKRGAAPKPKSSRKDTHINTVASRRPTIKARRGIHQWNLEKRCFLHLLFTEFERDPVAFAELTQACFEDMRQMEYNCTYKDLRDLWNARYLSSHSKQWWSIARPYNGILGVRPRNDVPYNMAELAEWARLRAMINRVAAGNGINLRLKTPLNKELHDPNGAFIAPATSSLAISPTFFAPLARAATGIGPPRSKTGASSVPKKRSQRAPRKASTISSSSAKQLKHQNATPANSPRERRRASIPVYREDSDDEDEEGGDADSTKSDGEYAQDAGENEGEQDGEEDDAFYQDEGLYLSGHDDDEQWEEVVRFEDAQDFEEAEDDEVFYAAPISEPGFDLRLVKEPRTRNTKQAPVHQRKPNFTPSSLPMVHHGALTTVELDDGFTILSAATSSRFGVGVPLREDDLEDADTAAYNDGGAALRLYYPGTDLCPGHFADTMICNPERCQSAGCDAIEKAYTFTAMDWASKPFVHLDDTVSTSDGGPEFFPDSTLGPTFADVNPDYLLEIDVIFHNGFEQFTVPALVCSEGDCRRCELRSRQEPADTTDGMSEDPTHEADEDDEGDEGDDEQEDQDDRRNNREPEYFFDEQDDGQPGEVIDWDDDMEFVGDYEAVLQSIETADAGDEEERHDKRPLQSLPTSFGMPVLGDMAFAGFGEWLFTNHASNSDRPRAFQDDE</sequence>
<feature type="compositionally biased region" description="Acidic residues" evidence="1">
    <location>
        <begin position="255"/>
        <end position="265"/>
    </location>
</feature>
<evidence type="ECO:0000313" key="3">
    <source>
        <dbReference type="Proteomes" id="UP000225277"/>
    </source>
</evidence>
<evidence type="ECO:0000256" key="1">
    <source>
        <dbReference type="SAM" id="MobiDB-lite"/>
    </source>
</evidence>
<feature type="compositionally biased region" description="Basic and acidic residues" evidence="1">
    <location>
        <begin position="578"/>
        <end position="587"/>
    </location>
</feature>
<keyword evidence="3" id="KW-1185">Reference proteome</keyword>
<proteinExistence type="predicted"/>
<evidence type="ECO:0000313" key="2">
    <source>
        <dbReference type="EMBL" id="CZT23119.1"/>
    </source>
</evidence>
<feature type="region of interest" description="Disordered" evidence="1">
    <location>
        <begin position="541"/>
        <end position="600"/>
    </location>
</feature>
<feature type="compositionally biased region" description="Acidic residues" evidence="1">
    <location>
        <begin position="561"/>
        <end position="577"/>
    </location>
</feature>
<dbReference type="AlphaFoldDB" id="A0A2D3VIP2"/>
<dbReference type="EMBL" id="FJUY01000015">
    <property type="protein sequence ID" value="CZT23119.1"/>
    <property type="molecule type" value="Genomic_DNA"/>
</dbReference>
<dbReference type="GeneID" id="35603909"/>
<feature type="region of interest" description="Disordered" evidence="1">
    <location>
        <begin position="1"/>
        <end position="33"/>
    </location>
</feature>
<gene>
    <name evidence="2" type="ORF">RCC_08829</name>
</gene>